<evidence type="ECO:0000313" key="2">
    <source>
        <dbReference type="EMBL" id="AYV86881.1"/>
    </source>
</evidence>
<reference evidence="2" key="1">
    <citation type="submission" date="2018-10" db="EMBL/GenBank/DDBJ databases">
        <title>Hidden diversity of soil giant viruses.</title>
        <authorList>
            <person name="Schulz F."/>
            <person name="Alteio L."/>
            <person name="Goudeau D."/>
            <person name="Ryan E.M."/>
            <person name="Malmstrom R.R."/>
            <person name="Blanchard J."/>
            <person name="Woyke T."/>
        </authorList>
    </citation>
    <scope>NUCLEOTIDE SEQUENCE</scope>
    <source>
        <strain evidence="2">SYV1</strain>
    </source>
</reference>
<evidence type="ECO:0000256" key="1">
    <source>
        <dbReference type="SAM" id="Phobius"/>
    </source>
</evidence>
<protein>
    <submittedName>
        <fullName evidence="2">Uncharacterized protein</fullName>
    </submittedName>
</protein>
<feature type="transmembrane region" description="Helical" evidence="1">
    <location>
        <begin position="54"/>
        <end position="74"/>
    </location>
</feature>
<gene>
    <name evidence="2" type="ORF">Sylvanvirus12_13</name>
</gene>
<keyword evidence="1" id="KW-1133">Transmembrane helix</keyword>
<proteinExistence type="predicted"/>
<keyword evidence="1" id="KW-0472">Membrane</keyword>
<accession>A0A3G5AJU5</accession>
<keyword evidence="1" id="KW-0812">Transmembrane</keyword>
<sequence length="78" mass="8841">MSLKAIMLSSLVIFITSYGIAYLVSERIRESELSALLFCLITFFFSRNDDNNSLLILFLPGLYGIGKLICNVWISSER</sequence>
<organism evidence="2">
    <name type="scientific">Sylvanvirus sp</name>
    <dbReference type="NCBI Taxonomy" id="2487774"/>
    <lineage>
        <taxon>Viruses</taxon>
    </lineage>
</organism>
<name>A0A3G5AJU5_9VIRU</name>
<feature type="transmembrane region" description="Helical" evidence="1">
    <location>
        <begin position="6"/>
        <end position="24"/>
    </location>
</feature>
<dbReference type="EMBL" id="MK072518">
    <property type="protein sequence ID" value="AYV86881.1"/>
    <property type="molecule type" value="Genomic_DNA"/>
</dbReference>